<dbReference type="Gene3D" id="1.25.40.10">
    <property type="entry name" value="Tetratricopeptide repeat domain"/>
    <property type="match status" value="1"/>
</dbReference>
<dbReference type="InterPro" id="IPR016032">
    <property type="entry name" value="Sig_transdc_resp-reg_C-effctor"/>
</dbReference>
<reference evidence="3" key="1">
    <citation type="submission" date="2022-03" db="EMBL/GenBank/DDBJ databases">
        <title>Brevibacterium spongiae sp. nov., isolated from marine sponge.</title>
        <authorList>
            <person name="Li Z."/>
            <person name="Zhang M."/>
        </authorList>
    </citation>
    <scope>NUCLEOTIDE SEQUENCE</scope>
    <source>
        <strain evidence="3">WHS-Z9</strain>
    </source>
</reference>
<dbReference type="EMBL" id="CP093443">
    <property type="protein sequence ID" value="UVI35790.1"/>
    <property type="molecule type" value="Genomic_DNA"/>
</dbReference>
<keyword evidence="1" id="KW-0238">DNA-binding</keyword>
<proteinExistence type="predicted"/>
<dbReference type="PRINTS" id="PR00038">
    <property type="entry name" value="HTHLUXR"/>
</dbReference>
<keyword evidence="4" id="KW-1185">Reference proteome</keyword>
<dbReference type="PANTHER" id="PTHR43214">
    <property type="entry name" value="TWO-COMPONENT RESPONSE REGULATOR"/>
    <property type="match status" value="1"/>
</dbReference>
<sequence length="894" mass="97455">MTMQIRLAELEQMRTLLERHSAVAVIGPPGMGGEEMLAALEAEAEGPVIRVPIGQAEDARPYSGLEIIFSALRALEPTSFGSVLLDSRLRQDSGENMAAALTIADEVTSLIAGLVLEHPTLAIVPDADVMDRPSQLVLGHLLRRIAGSRLRFAVSTGELNPSSLLAGMPSIVLKRVSERRMADLADRLTGGRTAAGVAATAVRTASGRPAALCGIIERLPRNQLEGDQALDLPLRVESNAEDMVKTAVNGLSEGAEELLDLMSLAPLSPRPVVLGASQDSWEWFSELESRGVVERDGTFSRCSEELIRAIRYGQSTADARLSGHTLLAQRCEGLYPELHHWHRSFFEATDDTPLTLFDDACHLVQEGMVWAGIEFAERALALGPDAEGTSTLLNDLAEALLDRGQITFALRYLDHASRSGSVKETLRARALRIWAEFLTHQSVPLRLRNQWSSSEIAEAPMEVAQLQLVLGLCHALRRETAEAQELLETACSLGAHFDRRSRELSRFLGILLDCGRGLGESAIAAFQRLDATGEVDPISLLLLSRGLMMTEEYDSALATLDCLDDGGGRGEAWDIQSLCVRAEIAIRRGDIGLAIALIDKCASAGDSEQMIRRDRLLILRCWSLLAQGRASDAEVVESELTAHAMASQNRSLLAELNALQGNYLLRVGLPAEAVRHLHRCEELASNELNPNIIRYEPDLIEALLATGRREHAGMLVQVFHGKVERAPSRWAELALERSRFLLLPAEGRLEAMGRLLGSWRPEDSQFEKGVTLLVMARRLAESGADAAAAERSRLAAGIFREVGSDHLAAAARLAPVDAPEQPARSSLLDVLTPDEREVVGLVREGLKNREIAGQIFVSLRTVELRLTSVYRKLDVSSRTELIARLTRGSELPAA</sequence>
<dbReference type="InterPro" id="IPR036388">
    <property type="entry name" value="WH-like_DNA-bd_sf"/>
</dbReference>
<protein>
    <submittedName>
        <fullName evidence="3">LuxR C-terminal-related transcriptional regulator</fullName>
    </submittedName>
</protein>
<evidence type="ECO:0000256" key="1">
    <source>
        <dbReference type="ARBA" id="ARBA00023125"/>
    </source>
</evidence>
<evidence type="ECO:0000313" key="4">
    <source>
        <dbReference type="Proteomes" id="UP001064879"/>
    </source>
</evidence>
<dbReference type="Gene3D" id="1.10.10.10">
    <property type="entry name" value="Winged helix-like DNA-binding domain superfamily/Winged helix DNA-binding domain"/>
    <property type="match status" value="1"/>
</dbReference>
<dbReference type="SUPFAM" id="SSF48452">
    <property type="entry name" value="TPR-like"/>
    <property type="match status" value="2"/>
</dbReference>
<evidence type="ECO:0000313" key="3">
    <source>
        <dbReference type="EMBL" id="UVI35790.1"/>
    </source>
</evidence>
<organism evidence="3 4">
    <name type="scientific">Brevibacterium spongiae</name>
    <dbReference type="NCBI Taxonomy" id="2909672"/>
    <lineage>
        <taxon>Bacteria</taxon>
        <taxon>Bacillati</taxon>
        <taxon>Actinomycetota</taxon>
        <taxon>Actinomycetes</taxon>
        <taxon>Micrococcales</taxon>
        <taxon>Brevibacteriaceae</taxon>
        <taxon>Brevibacterium</taxon>
    </lineage>
</organism>
<feature type="domain" description="HTH luxR-type" evidence="2">
    <location>
        <begin position="845"/>
        <end position="872"/>
    </location>
</feature>
<dbReference type="Proteomes" id="UP001064879">
    <property type="component" value="Chromosome"/>
</dbReference>
<dbReference type="InterPro" id="IPR011990">
    <property type="entry name" value="TPR-like_helical_dom_sf"/>
</dbReference>
<evidence type="ECO:0000259" key="2">
    <source>
        <dbReference type="PROSITE" id="PS00622"/>
    </source>
</evidence>
<name>A0ABY5SMJ3_9MICO</name>
<accession>A0ABY5SMJ3</accession>
<dbReference type="SUPFAM" id="SSF46894">
    <property type="entry name" value="C-terminal effector domain of the bipartite response regulators"/>
    <property type="match status" value="1"/>
</dbReference>
<gene>
    <name evidence="3" type="ORF">L1F31_16995</name>
</gene>
<dbReference type="PROSITE" id="PS00622">
    <property type="entry name" value="HTH_LUXR_1"/>
    <property type="match status" value="1"/>
</dbReference>
<dbReference type="SMART" id="SM00421">
    <property type="entry name" value="HTH_LUXR"/>
    <property type="match status" value="1"/>
</dbReference>
<dbReference type="CDD" id="cd06170">
    <property type="entry name" value="LuxR_C_like"/>
    <property type="match status" value="1"/>
</dbReference>
<dbReference type="InterPro" id="IPR039420">
    <property type="entry name" value="WalR-like"/>
</dbReference>
<dbReference type="InterPro" id="IPR000792">
    <property type="entry name" value="Tscrpt_reg_LuxR_C"/>
</dbReference>
<dbReference type="Pfam" id="PF00196">
    <property type="entry name" value="GerE"/>
    <property type="match status" value="1"/>
</dbReference>
<dbReference type="PANTHER" id="PTHR43214:SF43">
    <property type="entry name" value="TWO-COMPONENT RESPONSE REGULATOR"/>
    <property type="match status" value="1"/>
</dbReference>
<dbReference type="RefSeq" id="WP_265418407.1">
    <property type="nucleotide sequence ID" value="NZ_CP093443.1"/>
</dbReference>